<proteinExistence type="predicted"/>
<dbReference type="GO" id="GO:0003700">
    <property type="term" value="F:DNA-binding transcription factor activity"/>
    <property type="evidence" value="ECO:0007669"/>
    <property type="project" value="InterPro"/>
</dbReference>
<sequence>MRKIYRAESLTEQAYRLIKDSIINTEVEPMEELAEEKIAGELGISRTPIREALKQLAFEGLVELRKGTKARVSSVSPEEALDYQLLREQLEAMAAKYAAKHATENDVAHLKDVTNKQHDSIKDGDFHRFIDLDYEFHHYIAVLSQNKKLQEFTENLNSQVQRFLILTQTLTESVTQAVNEHLAIIEAIESHDGSLAEVQMKTHIERVTKRIFGSVHFEDNEEEK</sequence>
<dbReference type="SMART" id="SM00895">
    <property type="entry name" value="FCD"/>
    <property type="match status" value="1"/>
</dbReference>
<protein>
    <submittedName>
        <fullName evidence="5">GntR family transcriptional regulator</fullName>
    </submittedName>
</protein>
<dbReference type="SMART" id="SM00345">
    <property type="entry name" value="HTH_GNTR"/>
    <property type="match status" value="1"/>
</dbReference>
<evidence type="ECO:0000256" key="3">
    <source>
        <dbReference type="ARBA" id="ARBA00023163"/>
    </source>
</evidence>
<evidence type="ECO:0000313" key="6">
    <source>
        <dbReference type="Proteomes" id="UP000242310"/>
    </source>
</evidence>
<evidence type="ECO:0000313" key="5">
    <source>
        <dbReference type="EMBL" id="PSL46988.1"/>
    </source>
</evidence>
<dbReference type="Gene3D" id="1.20.120.530">
    <property type="entry name" value="GntR ligand-binding domain-like"/>
    <property type="match status" value="1"/>
</dbReference>
<comment type="caution">
    <text evidence="5">The sequence shown here is derived from an EMBL/GenBank/DDBJ whole genome shotgun (WGS) entry which is preliminary data.</text>
</comment>
<dbReference type="EMBL" id="PYAV01000005">
    <property type="protein sequence ID" value="PSL46988.1"/>
    <property type="molecule type" value="Genomic_DNA"/>
</dbReference>
<gene>
    <name evidence="5" type="ORF">B0H94_105141</name>
</gene>
<organism evidence="5 6">
    <name type="scientific">Salsuginibacillus halophilus</name>
    <dbReference type="NCBI Taxonomy" id="517424"/>
    <lineage>
        <taxon>Bacteria</taxon>
        <taxon>Bacillati</taxon>
        <taxon>Bacillota</taxon>
        <taxon>Bacilli</taxon>
        <taxon>Bacillales</taxon>
        <taxon>Bacillaceae</taxon>
        <taxon>Salsuginibacillus</taxon>
    </lineage>
</organism>
<dbReference type="Pfam" id="PF07729">
    <property type="entry name" value="FCD"/>
    <property type="match status" value="1"/>
</dbReference>
<evidence type="ECO:0000256" key="2">
    <source>
        <dbReference type="ARBA" id="ARBA00023125"/>
    </source>
</evidence>
<dbReference type="SUPFAM" id="SSF48008">
    <property type="entry name" value="GntR ligand-binding domain-like"/>
    <property type="match status" value="1"/>
</dbReference>
<evidence type="ECO:0000256" key="1">
    <source>
        <dbReference type="ARBA" id="ARBA00023015"/>
    </source>
</evidence>
<dbReference type="Proteomes" id="UP000242310">
    <property type="component" value="Unassembled WGS sequence"/>
</dbReference>
<dbReference type="PANTHER" id="PTHR43537:SF24">
    <property type="entry name" value="GLUCONATE OPERON TRANSCRIPTIONAL REPRESSOR"/>
    <property type="match status" value="1"/>
</dbReference>
<evidence type="ECO:0000259" key="4">
    <source>
        <dbReference type="PROSITE" id="PS50949"/>
    </source>
</evidence>
<dbReference type="InterPro" id="IPR036388">
    <property type="entry name" value="WH-like_DNA-bd_sf"/>
</dbReference>
<dbReference type="PRINTS" id="PR00035">
    <property type="entry name" value="HTHGNTR"/>
</dbReference>
<keyword evidence="2" id="KW-0238">DNA-binding</keyword>
<dbReference type="GO" id="GO:0003677">
    <property type="term" value="F:DNA binding"/>
    <property type="evidence" value="ECO:0007669"/>
    <property type="project" value="UniProtKB-KW"/>
</dbReference>
<dbReference type="RefSeq" id="WP_181315285.1">
    <property type="nucleotide sequence ID" value="NZ_PYAV01000005.1"/>
</dbReference>
<feature type="domain" description="HTH gntR-type" evidence="4">
    <location>
        <begin position="8"/>
        <end position="75"/>
    </location>
</feature>
<dbReference type="CDD" id="cd07377">
    <property type="entry name" value="WHTH_GntR"/>
    <property type="match status" value="1"/>
</dbReference>
<dbReference type="Gene3D" id="1.10.10.10">
    <property type="entry name" value="Winged helix-like DNA-binding domain superfamily/Winged helix DNA-binding domain"/>
    <property type="match status" value="1"/>
</dbReference>
<keyword evidence="6" id="KW-1185">Reference proteome</keyword>
<name>A0A2P8HL91_9BACI</name>
<accession>A0A2P8HL91</accession>
<dbReference type="InterPro" id="IPR011711">
    <property type="entry name" value="GntR_C"/>
</dbReference>
<dbReference type="InterPro" id="IPR008920">
    <property type="entry name" value="TF_FadR/GntR_C"/>
</dbReference>
<dbReference type="SUPFAM" id="SSF46785">
    <property type="entry name" value="Winged helix' DNA-binding domain"/>
    <property type="match status" value="1"/>
</dbReference>
<dbReference type="PROSITE" id="PS50949">
    <property type="entry name" value="HTH_GNTR"/>
    <property type="match status" value="1"/>
</dbReference>
<dbReference type="Pfam" id="PF00392">
    <property type="entry name" value="GntR"/>
    <property type="match status" value="1"/>
</dbReference>
<dbReference type="PANTHER" id="PTHR43537">
    <property type="entry name" value="TRANSCRIPTIONAL REGULATOR, GNTR FAMILY"/>
    <property type="match status" value="1"/>
</dbReference>
<keyword evidence="1" id="KW-0805">Transcription regulation</keyword>
<dbReference type="InterPro" id="IPR000524">
    <property type="entry name" value="Tscrpt_reg_HTH_GntR"/>
</dbReference>
<dbReference type="AlphaFoldDB" id="A0A2P8HL91"/>
<reference evidence="5 6" key="1">
    <citation type="submission" date="2018-03" db="EMBL/GenBank/DDBJ databases">
        <title>Genomic Encyclopedia of Type Strains, Phase III (KMG-III): the genomes of soil and plant-associated and newly described type strains.</title>
        <authorList>
            <person name="Whitman W."/>
        </authorList>
    </citation>
    <scope>NUCLEOTIDE SEQUENCE [LARGE SCALE GENOMIC DNA]</scope>
    <source>
        <strain evidence="5 6">CGMCC 1.07653</strain>
    </source>
</reference>
<dbReference type="InterPro" id="IPR036390">
    <property type="entry name" value="WH_DNA-bd_sf"/>
</dbReference>
<keyword evidence="3" id="KW-0804">Transcription</keyword>